<protein>
    <submittedName>
        <fullName evidence="3">Microcystin degradation protein MlrC</fullName>
    </submittedName>
</protein>
<name>A0A2M8QFM9_9CHLR</name>
<dbReference type="PIRSF" id="PIRSF012702">
    <property type="entry name" value="UCP012702"/>
    <property type="match status" value="1"/>
</dbReference>
<dbReference type="Pfam" id="PF07171">
    <property type="entry name" value="MlrC_C"/>
    <property type="match status" value="1"/>
</dbReference>
<evidence type="ECO:0000313" key="4">
    <source>
        <dbReference type="Proteomes" id="UP000230790"/>
    </source>
</evidence>
<dbReference type="Pfam" id="PF07364">
    <property type="entry name" value="DUF1485"/>
    <property type="match status" value="1"/>
</dbReference>
<gene>
    <name evidence="3" type="ORF">CUN48_02745</name>
</gene>
<dbReference type="InterPro" id="IPR009197">
    <property type="entry name" value="MlrC"/>
</dbReference>
<evidence type="ECO:0000313" key="3">
    <source>
        <dbReference type="EMBL" id="PJF48620.1"/>
    </source>
</evidence>
<reference evidence="3 4" key="1">
    <citation type="submission" date="2017-11" db="EMBL/GenBank/DDBJ databases">
        <title>Evolution of Phototrophy in the Chloroflexi Phylum Driven by Horizontal Gene Transfer.</title>
        <authorList>
            <person name="Ward L.M."/>
            <person name="Hemp J."/>
            <person name="Shih P.M."/>
            <person name="Mcglynn S.E."/>
            <person name="Fischer W."/>
        </authorList>
    </citation>
    <scope>NUCLEOTIDE SEQUENCE [LARGE SCALE GENOMIC DNA]</scope>
    <source>
        <strain evidence="3">JP3_7</strain>
    </source>
</reference>
<feature type="domain" description="Microcystin LR degradation protein MlrC N-terminal" evidence="2">
    <location>
        <begin position="4"/>
        <end position="292"/>
    </location>
</feature>
<evidence type="ECO:0000259" key="2">
    <source>
        <dbReference type="Pfam" id="PF07364"/>
    </source>
</evidence>
<organism evidence="3 4">
    <name type="scientific">Candidatus Thermofonsia Clade 3 bacterium</name>
    <dbReference type="NCBI Taxonomy" id="2364212"/>
    <lineage>
        <taxon>Bacteria</taxon>
        <taxon>Bacillati</taxon>
        <taxon>Chloroflexota</taxon>
        <taxon>Candidatus Thermofontia</taxon>
        <taxon>Candidatus Thermofonsia Clade 3</taxon>
    </lineage>
</organism>
<dbReference type="Proteomes" id="UP000230790">
    <property type="component" value="Unassembled WGS sequence"/>
</dbReference>
<dbReference type="InterPro" id="IPR015995">
    <property type="entry name" value="MlrC_N"/>
</dbReference>
<sequence length="498" mass="53574">MTKRILIAGLSHETHTFVSDRTTLDRFRILRGNAIWQADGDASCLAGGLAVAKARGWHVLPAIHMSAQPSGMVADEVIEVWWEAFAEAAMREAEAGIDGIWLDMHGAMVSASYPDVEGELLRRIRALPAFEDVPIGGVLDLHGNITAQMAALSNALVAYRQNPHTDGKATAEFSAHLLDDLITTGRRATTVWERPPLILPPTATGTAFEPMALLEARARKIEATHPDILAVNVFGGFAYADMPDAGVSFTAVTVGDPDVAQRELRTLSKIAMAHKHHALPTGLSLDEALDRVQQHTEGPVLIVEPADNIGGGAPGDLTIVLKGLLERGIRNAGVAIADPEAVREVWPLRPGERRRMRIGGKSSVVGAQPLELDVELISKSDGKVTLEDPHSHMAVGGLHHDMGPTAVVRATSPQGGSATILLNSIKTAPMDLAQWRSQGINPEDFFVINIKAAVAHRQAYDPIAKASYFVNTPGPCANDVCVLPFRRLKRPVYPLDEL</sequence>
<evidence type="ECO:0000259" key="1">
    <source>
        <dbReference type="Pfam" id="PF07171"/>
    </source>
</evidence>
<dbReference type="EMBL" id="PGTN01000010">
    <property type="protein sequence ID" value="PJF48620.1"/>
    <property type="molecule type" value="Genomic_DNA"/>
</dbReference>
<dbReference type="InterPro" id="IPR010799">
    <property type="entry name" value="MlrC_C"/>
</dbReference>
<dbReference type="AlphaFoldDB" id="A0A2M8QFM9"/>
<feature type="domain" description="Microcystin LR degradation protein MlrC C-terminal" evidence="1">
    <location>
        <begin position="302"/>
        <end position="487"/>
    </location>
</feature>
<proteinExistence type="predicted"/>
<comment type="caution">
    <text evidence="3">The sequence shown here is derived from an EMBL/GenBank/DDBJ whole genome shotgun (WGS) entry which is preliminary data.</text>
</comment>
<accession>A0A2M8QFM9</accession>